<proteinExistence type="predicted"/>
<dbReference type="AlphaFoldDB" id="A0A143PMU6"/>
<reference evidence="2" key="2">
    <citation type="submission" date="2016-04" db="EMBL/GenBank/DDBJ databases">
        <title>First Complete Genome Sequence of a Subdivision 6 Acidobacterium.</title>
        <authorList>
            <person name="Huang S."/>
            <person name="Vieira S."/>
            <person name="Bunk B."/>
            <person name="Riedel T."/>
            <person name="Sproeer C."/>
            <person name="Overmann J."/>
        </authorList>
    </citation>
    <scope>NUCLEOTIDE SEQUENCE [LARGE SCALE GENOMIC DNA]</scope>
    <source>
        <strain evidence="2">DSM 100886 HEG_-6_39</strain>
    </source>
</reference>
<sequence length="118" mass="13288">MRLTVPVSIREARTTSGVAGLVAWIDEQTRREGGAFCCWPMTPPPRWARRWPYPTPATDRSPLAWAAAYEMQASTAEVDDARPWECVRAADSVVWHPAIDEARFAGDIAYRSCLRHES</sequence>
<accession>A0A143PMU6</accession>
<dbReference type="EMBL" id="CP015136">
    <property type="protein sequence ID" value="AMY09947.1"/>
    <property type="molecule type" value="Genomic_DNA"/>
</dbReference>
<organism evidence="1 2">
    <name type="scientific">Luteitalea pratensis</name>
    <dbReference type="NCBI Taxonomy" id="1855912"/>
    <lineage>
        <taxon>Bacteria</taxon>
        <taxon>Pseudomonadati</taxon>
        <taxon>Acidobacteriota</taxon>
        <taxon>Vicinamibacteria</taxon>
        <taxon>Vicinamibacterales</taxon>
        <taxon>Vicinamibacteraceae</taxon>
        <taxon>Luteitalea</taxon>
    </lineage>
</organism>
<reference evidence="1 2" key="1">
    <citation type="journal article" date="2016" name="Genome Announc.">
        <title>First Complete Genome Sequence of a Subdivision 6 Acidobacterium Strain.</title>
        <authorList>
            <person name="Huang S."/>
            <person name="Vieira S."/>
            <person name="Bunk B."/>
            <person name="Riedel T."/>
            <person name="Sproer C."/>
            <person name="Overmann J."/>
        </authorList>
    </citation>
    <scope>NUCLEOTIDE SEQUENCE [LARGE SCALE GENOMIC DNA]</scope>
    <source>
        <strain evidence="2">DSM 100886 HEG_-6_39</strain>
    </source>
</reference>
<dbReference type="STRING" id="1855912.LuPra_03174"/>
<dbReference type="KEGG" id="abac:LuPra_03174"/>
<gene>
    <name evidence="1" type="ORF">LuPra_03174</name>
</gene>
<keyword evidence="2" id="KW-1185">Reference proteome</keyword>
<name>A0A143PMU6_LUTPR</name>
<dbReference type="Proteomes" id="UP000076079">
    <property type="component" value="Chromosome"/>
</dbReference>
<evidence type="ECO:0000313" key="2">
    <source>
        <dbReference type="Proteomes" id="UP000076079"/>
    </source>
</evidence>
<evidence type="ECO:0000313" key="1">
    <source>
        <dbReference type="EMBL" id="AMY09947.1"/>
    </source>
</evidence>
<protein>
    <submittedName>
        <fullName evidence="1">Uncharacterized protein</fullName>
    </submittedName>
</protein>